<proteinExistence type="predicted"/>
<evidence type="ECO:0000313" key="1">
    <source>
        <dbReference type="EMBL" id="SUB33561.1"/>
    </source>
</evidence>
<evidence type="ECO:0000313" key="2">
    <source>
        <dbReference type="Proteomes" id="UP000254280"/>
    </source>
</evidence>
<protein>
    <submittedName>
        <fullName evidence="1">Uncharacterized protein</fullName>
    </submittedName>
</protein>
<gene>
    <name evidence="1" type="ORF">NCTC10699_01186</name>
</gene>
<accession>A0A379B4X7</accession>
<keyword evidence="2" id="KW-1185">Reference proteome</keyword>
<dbReference type="EMBL" id="UGSS01000002">
    <property type="protein sequence ID" value="SUB33561.1"/>
    <property type="molecule type" value="Genomic_DNA"/>
</dbReference>
<sequence length="43" mass="5078">MLSHKQSLEIINNEVILSKNNNPVPFIERAEDDVVSKLWELWK</sequence>
<name>A0A379B4X7_9PAST</name>
<dbReference type="Proteomes" id="UP000254280">
    <property type="component" value="Unassembled WGS sequence"/>
</dbReference>
<reference evidence="1 2" key="1">
    <citation type="submission" date="2018-06" db="EMBL/GenBank/DDBJ databases">
        <authorList>
            <consortium name="Pathogen Informatics"/>
            <person name="Doyle S."/>
        </authorList>
    </citation>
    <scope>NUCLEOTIDE SEQUENCE [LARGE SCALE GENOMIC DNA]</scope>
    <source>
        <strain evidence="1 2">NCTC10699</strain>
    </source>
</reference>
<organism evidence="1 2">
    <name type="scientific">[Pasteurella] mairii</name>
    <dbReference type="NCBI Taxonomy" id="757"/>
    <lineage>
        <taxon>Bacteria</taxon>
        <taxon>Pseudomonadati</taxon>
        <taxon>Pseudomonadota</taxon>
        <taxon>Gammaproteobacteria</taxon>
        <taxon>Pasteurellales</taxon>
        <taxon>Pasteurellaceae</taxon>
    </lineage>
</organism>
<dbReference type="AlphaFoldDB" id="A0A379B4X7"/>